<dbReference type="AlphaFoldDB" id="A0A2T0LNY0"/>
<dbReference type="PROSITE" id="PS50901">
    <property type="entry name" value="FTSK"/>
    <property type="match status" value="1"/>
</dbReference>
<feature type="domain" description="FtsK" evidence="4">
    <location>
        <begin position="1"/>
        <end position="173"/>
    </location>
</feature>
<name>A0A2T0LNY0_9ACTN</name>
<sequence>MSVHVLLGGAPDAGKSVALHTLTAGLMLDPDTQGLFIDGKGGVELAAWERVAHGGVRCDIDSATEGLEWARKRMDERYAYLSSAGARKITRGMGFGLLAVVIDELSAFTLYPDKKKREAFLVPLHDLGARGRAAAVRVIAATQKPGSDVVPTYIRDLFDIRWALRCTTKEASDTVLGSGWAARGIDASTIPLEAAGVGYLLAGRSGPVRVKGFHLSDAQLSDLAAYAVELRTATAWE</sequence>
<dbReference type="PANTHER" id="PTHR22683">
    <property type="entry name" value="SPORULATION PROTEIN RELATED"/>
    <property type="match status" value="1"/>
</dbReference>
<dbReference type="SUPFAM" id="SSF52540">
    <property type="entry name" value="P-loop containing nucleoside triphosphate hydrolases"/>
    <property type="match status" value="1"/>
</dbReference>
<accession>A0A2T0LNY0</accession>
<dbReference type="GO" id="GO:0005524">
    <property type="term" value="F:ATP binding"/>
    <property type="evidence" value="ECO:0007669"/>
    <property type="project" value="UniProtKB-UniRule"/>
</dbReference>
<organism evidence="5 6">
    <name type="scientific">Nonomuraea fuscirosea</name>
    <dbReference type="NCBI Taxonomy" id="1291556"/>
    <lineage>
        <taxon>Bacteria</taxon>
        <taxon>Bacillati</taxon>
        <taxon>Actinomycetota</taxon>
        <taxon>Actinomycetes</taxon>
        <taxon>Streptosporangiales</taxon>
        <taxon>Streptosporangiaceae</taxon>
        <taxon>Nonomuraea</taxon>
    </lineage>
</organism>
<dbReference type="OrthoDB" id="3315716at2"/>
<protein>
    <submittedName>
        <fullName evidence="5">S-DNA-T family DNA segregation ATPase FtsK/SpoIIIE</fullName>
    </submittedName>
</protein>
<dbReference type="PANTHER" id="PTHR22683:SF41">
    <property type="entry name" value="DNA TRANSLOCASE FTSK"/>
    <property type="match status" value="1"/>
</dbReference>
<evidence type="ECO:0000313" key="6">
    <source>
        <dbReference type="Proteomes" id="UP000238312"/>
    </source>
</evidence>
<dbReference type="Gene3D" id="3.40.50.300">
    <property type="entry name" value="P-loop containing nucleotide triphosphate hydrolases"/>
    <property type="match status" value="1"/>
</dbReference>
<evidence type="ECO:0000256" key="2">
    <source>
        <dbReference type="ARBA" id="ARBA00022840"/>
    </source>
</evidence>
<dbReference type="EMBL" id="PVNG01000049">
    <property type="protein sequence ID" value="PRX44876.1"/>
    <property type="molecule type" value="Genomic_DNA"/>
</dbReference>
<dbReference type="InterPro" id="IPR002543">
    <property type="entry name" value="FtsK_dom"/>
</dbReference>
<comment type="caution">
    <text evidence="5">The sequence shown here is derived from an EMBL/GenBank/DDBJ whole genome shotgun (WGS) entry which is preliminary data.</text>
</comment>
<feature type="binding site" evidence="3">
    <location>
        <begin position="9"/>
        <end position="16"/>
    </location>
    <ligand>
        <name>ATP</name>
        <dbReference type="ChEBI" id="CHEBI:30616"/>
    </ligand>
</feature>
<keyword evidence="6" id="KW-1185">Reference proteome</keyword>
<keyword evidence="1 3" id="KW-0547">Nucleotide-binding</keyword>
<dbReference type="InterPro" id="IPR050206">
    <property type="entry name" value="FtsK/SpoIIIE/SftA"/>
</dbReference>
<dbReference type="Pfam" id="PF01580">
    <property type="entry name" value="FtsK_SpoIIIE"/>
    <property type="match status" value="1"/>
</dbReference>
<gene>
    <name evidence="5" type="ORF">B0I32_1494</name>
</gene>
<dbReference type="InterPro" id="IPR027417">
    <property type="entry name" value="P-loop_NTPase"/>
</dbReference>
<evidence type="ECO:0000259" key="4">
    <source>
        <dbReference type="PROSITE" id="PS50901"/>
    </source>
</evidence>
<reference evidence="5 6" key="1">
    <citation type="submission" date="2018-03" db="EMBL/GenBank/DDBJ databases">
        <title>Genomic Encyclopedia of Type Strains, Phase III (KMG-III): the genomes of soil and plant-associated and newly described type strains.</title>
        <authorList>
            <person name="Whitman W."/>
        </authorList>
    </citation>
    <scope>NUCLEOTIDE SEQUENCE [LARGE SCALE GENOMIC DNA]</scope>
    <source>
        <strain evidence="5 6">CGMCC 4.7104</strain>
    </source>
</reference>
<dbReference type="Proteomes" id="UP000238312">
    <property type="component" value="Unassembled WGS sequence"/>
</dbReference>
<evidence type="ECO:0000256" key="3">
    <source>
        <dbReference type="PROSITE-ProRule" id="PRU00289"/>
    </source>
</evidence>
<proteinExistence type="predicted"/>
<evidence type="ECO:0000313" key="5">
    <source>
        <dbReference type="EMBL" id="PRX44876.1"/>
    </source>
</evidence>
<evidence type="ECO:0000256" key="1">
    <source>
        <dbReference type="ARBA" id="ARBA00022741"/>
    </source>
</evidence>
<dbReference type="GO" id="GO:0003677">
    <property type="term" value="F:DNA binding"/>
    <property type="evidence" value="ECO:0007669"/>
    <property type="project" value="InterPro"/>
</dbReference>
<dbReference type="RefSeq" id="WP_106253212.1">
    <property type="nucleotide sequence ID" value="NZ_PVNG01000049.1"/>
</dbReference>
<keyword evidence="2 3" id="KW-0067">ATP-binding</keyword>